<keyword evidence="1" id="KW-0393">Immunoglobulin domain</keyword>
<protein>
    <recommendedName>
        <fullName evidence="2">Ig-like domain-containing protein</fullName>
    </recommendedName>
</protein>
<evidence type="ECO:0000313" key="4">
    <source>
        <dbReference type="Proteomes" id="UP000472263"/>
    </source>
</evidence>
<proteinExistence type="predicted"/>
<dbReference type="PROSITE" id="PS00290">
    <property type="entry name" value="IG_MHC"/>
    <property type="match status" value="1"/>
</dbReference>
<dbReference type="PANTHER" id="PTHR19944:SF86">
    <property type="entry name" value="HLA CLASS II HISTOCOMPATIBILITY ANTIGEN, DR ALPHA CHAIN"/>
    <property type="match status" value="1"/>
</dbReference>
<dbReference type="Gene3D" id="2.60.40.10">
    <property type="entry name" value="Immunoglobulins"/>
    <property type="match status" value="1"/>
</dbReference>
<sequence>VRRQSVAPTTQMYPRQQVELGVQNTLICWVSDFHPTPVSITWSRNGQTVGQGDVSQTQYYSNKDFSFRIFSYLSFTPQEGDIYSCTVEHISLFEPLTRFWGE</sequence>
<dbReference type="InParanoid" id="A0A667WUQ9"/>
<evidence type="ECO:0000313" key="3">
    <source>
        <dbReference type="Ensembl" id="ENSMMDP00005006287.1"/>
    </source>
</evidence>
<accession>A0A667WUQ9</accession>
<evidence type="ECO:0000256" key="1">
    <source>
        <dbReference type="ARBA" id="ARBA00023319"/>
    </source>
</evidence>
<dbReference type="GeneTree" id="ENSGT00940000161847"/>
<dbReference type="InterPro" id="IPR050160">
    <property type="entry name" value="MHC/Immunoglobulin"/>
</dbReference>
<reference evidence="3" key="1">
    <citation type="submission" date="2019-06" db="EMBL/GenBank/DDBJ databases">
        <authorList>
            <consortium name="Wellcome Sanger Institute Data Sharing"/>
        </authorList>
    </citation>
    <scope>NUCLEOTIDE SEQUENCE [LARGE SCALE GENOMIC DNA]</scope>
</reference>
<dbReference type="Pfam" id="PF07654">
    <property type="entry name" value="C1-set"/>
    <property type="match status" value="1"/>
</dbReference>
<name>A0A667WUQ9_9TELE</name>
<dbReference type="InterPro" id="IPR003006">
    <property type="entry name" value="Ig/MHC_CS"/>
</dbReference>
<dbReference type="InterPro" id="IPR013783">
    <property type="entry name" value="Ig-like_fold"/>
</dbReference>
<dbReference type="Ensembl" id="ENSMMDT00005006451.1">
    <property type="protein sequence ID" value="ENSMMDP00005006287.1"/>
    <property type="gene ID" value="ENSMMDG00005003470.1"/>
</dbReference>
<dbReference type="InterPro" id="IPR007110">
    <property type="entry name" value="Ig-like_dom"/>
</dbReference>
<evidence type="ECO:0000259" key="2">
    <source>
        <dbReference type="PROSITE" id="PS50835"/>
    </source>
</evidence>
<feature type="domain" description="Ig-like" evidence="2">
    <location>
        <begin position="8"/>
        <end position="97"/>
    </location>
</feature>
<reference evidence="3" key="3">
    <citation type="submission" date="2025-09" db="UniProtKB">
        <authorList>
            <consortium name="Ensembl"/>
        </authorList>
    </citation>
    <scope>IDENTIFICATION</scope>
</reference>
<dbReference type="InterPro" id="IPR036179">
    <property type="entry name" value="Ig-like_dom_sf"/>
</dbReference>
<keyword evidence="4" id="KW-1185">Reference proteome</keyword>
<dbReference type="Proteomes" id="UP000472263">
    <property type="component" value="Chromosome 16"/>
</dbReference>
<dbReference type="PROSITE" id="PS50835">
    <property type="entry name" value="IG_LIKE"/>
    <property type="match status" value="1"/>
</dbReference>
<dbReference type="InterPro" id="IPR003597">
    <property type="entry name" value="Ig_C1-set"/>
</dbReference>
<dbReference type="SMART" id="SM00407">
    <property type="entry name" value="IGc1"/>
    <property type="match status" value="1"/>
</dbReference>
<dbReference type="AlphaFoldDB" id="A0A667WUQ9"/>
<dbReference type="PANTHER" id="PTHR19944">
    <property type="entry name" value="MHC CLASS II-RELATED"/>
    <property type="match status" value="1"/>
</dbReference>
<organism evidence="3 4">
    <name type="scientific">Myripristis murdjan</name>
    <name type="common">pinecone soldierfish</name>
    <dbReference type="NCBI Taxonomy" id="586833"/>
    <lineage>
        <taxon>Eukaryota</taxon>
        <taxon>Metazoa</taxon>
        <taxon>Chordata</taxon>
        <taxon>Craniata</taxon>
        <taxon>Vertebrata</taxon>
        <taxon>Euteleostomi</taxon>
        <taxon>Actinopterygii</taxon>
        <taxon>Neopterygii</taxon>
        <taxon>Teleostei</taxon>
        <taxon>Neoteleostei</taxon>
        <taxon>Acanthomorphata</taxon>
        <taxon>Holocentriformes</taxon>
        <taxon>Holocentridae</taxon>
        <taxon>Myripristis</taxon>
    </lineage>
</organism>
<dbReference type="SUPFAM" id="SSF48726">
    <property type="entry name" value="Immunoglobulin"/>
    <property type="match status" value="1"/>
</dbReference>
<reference evidence="3" key="2">
    <citation type="submission" date="2025-08" db="UniProtKB">
        <authorList>
            <consortium name="Ensembl"/>
        </authorList>
    </citation>
    <scope>IDENTIFICATION</scope>
</reference>